<dbReference type="Proteomes" id="UP000784294">
    <property type="component" value="Unassembled WGS sequence"/>
</dbReference>
<sequence>MPKRGVLFHLLQRSTLLHCLRVALGHSQDDWLPHGLKNLSKVGSSPEKAKCAVPSTSHSAFGLDRKSISVERMAANSRHVSPSPEADFDHIAHSIEM</sequence>
<evidence type="ECO:0000313" key="2">
    <source>
        <dbReference type="EMBL" id="VEL17509.1"/>
    </source>
</evidence>
<gene>
    <name evidence="2" type="ORF">PXEA_LOCUS10949</name>
</gene>
<comment type="caution">
    <text evidence="2">The sequence shown here is derived from an EMBL/GenBank/DDBJ whole genome shotgun (WGS) entry which is preliminary data.</text>
</comment>
<proteinExistence type="predicted"/>
<protein>
    <recommendedName>
        <fullName evidence="4">Secreted protein</fullName>
    </recommendedName>
</protein>
<dbReference type="OrthoDB" id="1747274at2759"/>
<reference evidence="2" key="1">
    <citation type="submission" date="2018-11" db="EMBL/GenBank/DDBJ databases">
        <authorList>
            <consortium name="Pathogen Informatics"/>
        </authorList>
    </citation>
    <scope>NUCLEOTIDE SEQUENCE</scope>
</reference>
<name>A0A448WQC2_9PLAT</name>
<evidence type="ECO:0008006" key="4">
    <source>
        <dbReference type="Google" id="ProtNLM"/>
    </source>
</evidence>
<organism evidence="2 3">
    <name type="scientific">Protopolystoma xenopodis</name>
    <dbReference type="NCBI Taxonomy" id="117903"/>
    <lineage>
        <taxon>Eukaryota</taxon>
        <taxon>Metazoa</taxon>
        <taxon>Spiralia</taxon>
        <taxon>Lophotrochozoa</taxon>
        <taxon>Platyhelminthes</taxon>
        <taxon>Monogenea</taxon>
        <taxon>Polyopisthocotylea</taxon>
        <taxon>Polystomatidea</taxon>
        <taxon>Polystomatidae</taxon>
        <taxon>Protopolystoma</taxon>
    </lineage>
</organism>
<feature type="signal peptide" evidence="1">
    <location>
        <begin position="1"/>
        <end position="25"/>
    </location>
</feature>
<dbReference type="EMBL" id="CAAALY010032943">
    <property type="protein sequence ID" value="VEL17509.1"/>
    <property type="molecule type" value="Genomic_DNA"/>
</dbReference>
<keyword evidence="3" id="KW-1185">Reference proteome</keyword>
<evidence type="ECO:0000313" key="3">
    <source>
        <dbReference type="Proteomes" id="UP000784294"/>
    </source>
</evidence>
<evidence type="ECO:0000256" key="1">
    <source>
        <dbReference type="SAM" id="SignalP"/>
    </source>
</evidence>
<dbReference type="AlphaFoldDB" id="A0A448WQC2"/>
<feature type="chain" id="PRO_5019367286" description="Secreted protein" evidence="1">
    <location>
        <begin position="26"/>
        <end position="97"/>
    </location>
</feature>
<keyword evidence="1" id="KW-0732">Signal</keyword>
<accession>A0A448WQC2</accession>